<gene>
    <name evidence="2" type="ORF">ACFQ1M_14390</name>
</gene>
<organism evidence="2 3">
    <name type="scientific">Sungkyunkwania multivorans</name>
    <dbReference type="NCBI Taxonomy" id="1173618"/>
    <lineage>
        <taxon>Bacteria</taxon>
        <taxon>Pseudomonadati</taxon>
        <taxon>Bacteroidota</taxon>
        <taxon>Flavobacteriia</taxon>
        <taxon>Flavobacteriales</taxon>
        <taxon>Flavobacteriaceae</taxon>
        <taxon>Sungkyunkwania</taxon>
    </lineage>
</organism>
<reference evidence="3" key="1">
    <citation type="journal article" date="2019" name="Int. J. Syst. Evol. Microbiol.">
        <title>The Global Catalogue of Microorganisms (GCM) 10K type strain sequencing project: providing services to taxonomists for standard genome sequencing and annotation.</title>
        <authorList>
            <consortium name="The Broad Institute Genomics Platform"/>
            <consortium name="The Broad Institute Genome Sequencing Center for Infectious Disease"/>
            <person name="Wu L."/>
            <person name="Ma J."/>
        </authorList>
    </citation>
    <scope>NUCLEOTIDE SEQUENCE [LARGE SCALE GENOMIC DNA]</scope>
    <source>
        <strain evidence="3">CCUG 62952</strain>
    </source>
</reference>
<dbReference type="Proteomes" id="UP001596978">
    <property type="component" value="Unassembled WGS sequence"/>
</dbReference>
<feature type="signal peptide" evidence="1">
    <location>
        <begin position="1"/>
        <end position="25"/>
    </location>
</feature>
<dbReference type="PROSITE" id="PS51257">
    <property type="entry name" value="PROKAR_LIPOPROTEIN"/>
    <property type="match status" value="1"/>
</dbReference>
<accession>A0ABW3D2Y3</accession>
<keyword evidence="3" id="KW-1185">Reference proteome</keyword>
<protein>
    <submittedName>
        <fullName evidence="2">Uncharacterized protein</fullName>
    </submittedName>
</protein>
<keyword evidence="1" id="KW-0732">Signal</keyword>
<sequence length="260" mass="28308">MKKHFFKATCTFAAIAATVFFTACSSEDSDGNKYEAGITEDNIQRMMTFNEAMAFTNQQSFQAYIGAGVTRSSRTDCFSFITSQNSYTVTYDNCDFGGQTLNGTTSVSYVVDGENIDMTSTYTNFSVAGYTFNGSNQVVFAAEYDTGNFVVSTTSDLTVSTPDGDTVTDTGTRNYTYSFGQDFTDFSFSFEGEWTTTLNGDAYEFFTSSVLEGNIDCEYIVSGVLNVAYNDTSASIDFGDGTCDNQAVLTISEVSQDITL</sequence>
<dbReference type="EMBL" id="JBHTJH010000017">
    <property type="protein sequence ID" value="MFD0863400.1"/>
    <property type="molecule type" value="Genomic_DNA"/>
</dbReference>
<dbReference type="RefSeq" id="WP_386409408.1">
    <property type="nucleotide sequence ID" value="NZ_JBHTJH010000017.1"/>
</dbReference>
<evidence type="ECO:0000256" key="1">
    <source>
        <dbReference type="SAM" id="SignalP"/>
    </source>
</evidence>
<proteinExistence type="predicted"/>
<evidence type="ECO:0000313" key="3">
    <source>
        <dbReference type="Proteomes" id="UP001596978"/>
    </source>
</evidence>
<evidence type="ECO:0000313" key="2">
    <source>
        <dbReference type="EMBL" id="MFD0863400.1"/>
    </source>
</evidence>
<feature type="chain" id="PRO_5047029925" evidence="1">
    <location>
        <begin position="26"/>
        <end position="260"/>
    </location>
</feature>
<comment type="caution">
    <text evidence="2">The sequence shown here is derived from an EMBL/GenBank/DDBJ whole genome shotgun (WGS) entry which is preliminary data.</text>
</comment>
<name>A0ABW3D2Y3_9FLAO</name>